<evidence type="ECO:0000313" key="2">
    <source>
        <dbReference type="Proteomes" id="UP000005824"/>
    </source>
</evidence>
<comment type="caution">
    <text evidence="1">The sequence shown here is derived from an EMBL/GenBank/DDBJ whole genome shotgun (WGS) entry which is preliminary data.</text>
</comment>
<reference evidence="1 2" key="1">
    <citation type="journal article" date="2011" name="J. Bacteriol.">
        <title>Genome sequence of Chthoniobacter flavus Ellin428, an aerobic heterotrophic soil bacterium.</title>
        <authorList>
            <person name="Kant R."/>
            <person name="van Passel M.W."/>
            <person name="Palva A."/>
            <person name="Lucas S."/>
            <person name="Lapidus A."/>
            <person name="Glavina Del Rio T."/>
            <person name="Dalin E."/>
            <person name="Tice H."/>
            <person name="Bruce D."/>
            <person name="Goodwin L."/>
            <person name="Pitluck S."/>
            <person name="Larimer F.W."/>
            <person name="Land M.L."/>
            <person name="Hauser L."/>
            <person name="Sangwan P."/>
            <person name="de Vos W.M."/>
            <person name="Janssen P.H."/>
            <person name="Smidt H."/>
        </authorList>
    </citation>
    <scope>NUCLEOTIDE SEQUENCE [LARGE SCALE GENOMIC DNA]</scope>
    <source>
        <strain evidence="1 2">Ellin428</strain>
    </source>
</reference>
<name>B4D0B5_9BACT</name>
<dbReference type="EMBL" id="ABVL01000005">
    <property type="protein sequence ID" value="EDY20429.1"/>
    <property type="molecule type" value="Genomic_DNA"/>
</dbReference>
<evidence type="ECO:0000313" key="1">
    <source>
        <dbReference type="EMBL" id="EDY20429.1"/>
    </source>
</evidence>
<gene>
    <name evidence="1" type="ORF">CfE428DRAFT_2353</name>
</gene>
<dbReference type="STRING" id="497964.CfE428DRAFT_2353"/>
<keyword evidence="2" id="KW-1185">Reference proteome</keyword>
<accession>B4D0B5</accession>
<sequence length="142" mass="15553">MSRQGVRIVLLFILLGVSWYFGKPQNSAVSSPAPAAGVSASARQTWGRPETLPDHFARHGHDFGARTPDDYAAQARAFLERAKTSGLPAKRDRNGDLRVYDPATDTFGAYNADGTTKTFFKPGNPGYFDHQPGERVDLRATK</sequence>
<dbReference type="RefSeq" id="WP_006979678.1">
    <property type="nucleotide sequence ID" value="NZ_ABVL01000005.1"/>
</dbReference>
<protein>
    <submittedName>
        <fullName evidence="1">Pyocin large subunit-like protein</fullName>
    </submittedName>
</protein>
<dbReference type="Proteomes" id="UP000005824">
    <property type="component" value="Unassembled WGS sequence"/>
</dbReference>
<dbReference type="AlphaFoldDB" id="B4D0B5"/>
<proteinExistence type="predicted"/>
<dbReference type="eggNOG" id="COG5529">
    <property type="taxonomic scope" value="Bacteria"/>
</dbReference>
<organism evidence="1 2">
    <name type="scientific">Chthoniobacter flavus Ellin428</name>
    <dbReference type="NCBI Taxonomy" id="497964"/>
    <lineage>
        <taxon>Bacteria</taxon>
        <taxon>Pseudomonadati</taxon>
        <taxon>Verrucomicrobiota</taxon>
        <taxon>Spartobacteria</taxon>
        <taxon>Chthoniobacterales</taxon>
        <taxon>Chthoniobacteraceae</taxon>
        <taxon>Chthoniobacter</taxon>
    </lineage>
</organism>
<dbReference type="InParanoid" id="B4D0B5"/>